<feature type="transmembrane region" description="Helical" evidence="1">
    <location>
        <begin position="364"/>
        <end position="382"/>
    </location>
</feature>
<evidence type="ECO:0000313" key="2">
    <source>
        <dbReference type="EMBL" id="MFD1061720.1"/>
    </source>
</evidence>
<evidence type="ECO:0000256" key="1">
    <source>
        <dbReference type="SAM" id="Phobius"/>
    </source>
</evidence>
<dbReference type="InterPro" id="IPR025060">
    <property type="entry name" value="DUF3999"/>
</dbReference>
<keyword evidence="1" id="KW-0812">Transmembrane</keyword>
<evidence type="ECO:0000313" key="3">
    <source>
        <dbReference type="Proteomes" id="UP001597013"/>
    </source>
</evidence>
<sequence>MKDYNYKQDLQKPTETWHTIILPNSVFGKAKSNLADLRIYGITAESDTIEAPYILKVNSKKVENKSIPFKIFNQSKTDEGFYYTFQTDGEDLINQIKLKFGIENFDWRVKLEGSQNQNEWFNILDDYRILSIKTVNTDYSFTTLSFNSAKYRYYRLFINSAKKPKLIRASISKNQILEGVYDNHTIAKSSNQINKKNKTSVLDISLDARLPISSMEISVANDFDYYRPFKLEYISDSLKTEKGVKYTYRTLARGTLNSIEKNNFNFETVLSKALRLTIYNTDNQPLNIQSVKVKGYKHQLVSRFTEDANYSLVYGNSKARLPRYDIKTFENNIPKQLSNLTLGNIKVIKKSDTENSSSLFESKYWLWAIMLIVILILGGFTLKMISKK</sequence>
<keyword evidence="1" id="KW-1133">Transmembrane helix</keyword>
<proteinExistence type="predicted"/>
<dbReference type="EMBL" id="JBHTJL010000003">
    <property type="protein sequence ID" value="MFD1061720.1"/>
    <property type="molecule type" value="Genomic_DNA"/>
</dbReference>
<name>A0ABW3N5A4_9FLAO</name>
<dbReference type="RefSeq" id="WP_386126894.1">
    <property type="nucleotide sequence ID" value="NZ_JBHTJL010000003.1"/>
</dbReference>
<keyword evidence="3" id="KW-1185">Reference proteome</keyword>
<reference evidence="3" key="1">
    <citation type="journal article" date="2019" name="Int. J. Syst. Evol. Microbiol.">
        <title>The Global Catalogue of Microorganisms (GCM) 10K type strain sequencing project: providing services to taxonomists for standard genome sequencing and annotation.</title>
        <authorList>
            <consortium name="The Broad Institute Genomics Platform"/>
            <consortium name="The Broad Institute Genome Sequencing Center for Infectious Disease"/>
            <person name="Wu L."/>
            <person name="Ma J."/>
        </authorList>
    </citation>
    <scope>NUCLEOTIDE SEQUENCE [LARGE SCALE GENOMIC DNA]</scope>
    <source>
        <strain evidence="3">CCUG 62215</strain>
    </source>
</reference>
<organism evidence="2 3">
    <name type="scientific">Winogradskyella litorisediminis</name>
    <dbReference type="NCBI Taxonomy" id="1156618"/>
    <lineage>
        <taxon>Bacteria</taxon>
        <taxon>Pseudomonadati</taxon>
        <taxon>Bacteroidota</taxon>
        <taxon>Flavobacteriia</taxon>
        <taxon>Flavobacteriales</taxon>
        <taxon>Flavobacteriaceae</taxon>
        <taxon>Winogradskyella</taxon>
    </lineage>
</organism>
<comment type="caution">
    <text evidence="2">The sequence shown here is derived from an EMBL/GenBank/DDBJ whole genome shotgun (WGS) entry which is preliminary data.</text>
</comment>
<keyword evidence="1" id="KW-0472">Membrane</keyword>
<protein>
    <submittedName>
        <fullName evidence="2">DUF3999 family protein</fullName>
    </submittedName>
</protein>
<dbReference type="Pfam" id="PF13163">
    <property type="entry name" value="DUF3999"/>
    <property type="match status" value="1"/>
</dbReference>
<dbReference type="Proteomes" id="UP001597013">
    <property type="component" value="Unassembled WGS sequence"/>
</dbReference>
<gene>
    <name evidence="2" type="ORF">ACFQ1Q_00580</name>
</gene>
<accession>A0ABW3N5A4</accession>